<feature type="compositionally biased region" description="Basic and acidic residues" evidence="1">
    <location>
        <begin position="672"/>
        <end position="684"/>
    </location>
</feature>
<accession>A0A1Y2GCZ9</accession>
<name>A0A1Y2GCZ9_9FUNG</name>
<feature type="region of interest" description="Disordered" evidence="1">
    <location>
        <begin position="666"/>
        <end position="772"/>
    </location>
</feature>
<keyword evidence="3" id="KW-1185">Reference proteome</keyword>
<dbReference type="Proteomes" id="UP000193648">
    <property type="component" value="Unassembled WGS sequence"/>
</dbReference>
<evidence type="ECO:0000313" key="3">
    <source>
        <dbReference type="Proteomes" id="UP000193648"/>
    </source>
</evidence>
<evidence type="ECO:0000313" key="2">
    <source>
        <dbReference type="EMBL" id="ORZ07313.1"/>
    </source>
</evidence>
<dbReference type="EMBL" id="MCFF01000042">
    <property type="protein sequence ID" value="ORZ07313.1"/>
    <property type="molecule type" value="Genomic_DNA"/>
</dbReference>
<evidence type="ECO:0000256" key="1">
    <source>
        <dbReference type="SAM" id="MobiDB-lite"/>
    </source>
</evidence>
<dbReference type="AlphaFoldDB" id="A0A1Y2GCZ9"/>
<feature type="compositionally biased region" description="Basic and acidic residues" evidence="1">
    <location>
        <begin position="745"/>
        <end position="765"/>
    </location>
</feature>
<evidence type="ECO:0008006" key="4">
    <source>
        <dbReference type="Google" id="ProtNLM"/>
    </source>
</evidence>
<dbReference type="OrthoDB" id="2449388at2759"/>
<feature type="region of interest" description="Disordered" evidence="1">
    <location>
        <begin position="76"/>
        <end position="114"/>
    </location>
</feature>
<organism evidence="2 3">
    <name type="scientific">Lobosporangium transversale</name>
    <dbReference type="NCBI Taxonomy" id="64571"/>
    <lineage>
        <taxon>Eukaryota</taxon>
        <taxon>Fungi</taxon>
        <taxon>Fungi incertae sedis</taxon>
        <taxon>Mucoromycota</taxon>
        <taxon>Mortierellomycotina</taxon>
        <taxon>Mortierellomycetes</taxon>
        <taxon>Mortierellales</taxon>
        <taxon>Mortierellaceae</taxon>
        <taxon>Lobosporangium</taxon>
    </lineage>
</organism>
<sequence>MVVKDKIVLESGLFWKLAIKPTQFKGYFCEPVTRQFESELEPCNRHDYRWRCIFTENMINGKTTIDIVIQPAQVSSAQSQRSQQQRSVNHESDSNAVMSQSEGGCLGQGRESRQEAQSQLRLREHFVARGTESLEANVGLDADVILHRGMYHFEIVFLEDISSYQVPSLCSCHRILDSMFHEVIAEPIPDTTGADIWFEFTSEDLARSGHGNDDDRGRKATTVVGAHISVLSRHKYFAMWIEREREMQKQRRRQELDEEWRIHRESQWLLGQHRQHRHQQQSPRYGIDDEDELIQHGYSLPYGDLKYQQTFPALEQTTHISSSFLPHPQSRSYIKESNETEGIDRRITYPSFTPTTLSHIHTQLLPALRIPVKDISLGTFQVILYFIYMGRIGISKQQIADIDSYWNENAEEYRLPEEDSDNLQSLLEKGWSAYRQYDGSKVEDPRGYPCWTPINLPPLKPSTIAVEDYSDGDEVFGKVAGTTDDDNRSGGRTFTAPLFAASDGPDCSTNRQGNTPCVYTFPSAWMFLPWISCTRGKQVFLENLVDEQSRSPQEGNHHFNLPSTTSQLLPQPLLASRSASCSWEDLLMASTLYEIQDLRALAIKAVECHSQMTLIQASISSHMAAKVAHNGFDESTLDLQLAICEQNLRAFLKLYRCPLLKASGEGLASRTGEPRHAMYQREQDLDGVQGEIRTRPWWGTRKDQQQRKDMEKGSEQEQQQQQEQVKEKGQESESESESELGTGEPKVRGFKNEKSDQVGQDEHQQQLRSAPTLEAIEKAFAAPECDAAIDELCEDIQSHYQPLYDIMQMRYCTGTE</sequence>
<reference evidence="2 3" key="1">
    <citation type="submission" date="2016-07" db="EMBL/GenBank/DDBJ databases">
        <title>Pervasive Adenine N6-methylation of Active Genes in Fungi.</title>
        <authorList>
            <consortium name="DOE Joint Genome Institute"/>
            <person name="Mondo S.J."/>
            <person name="Dannebaum R.O."/>
            <person name="Kuo R.C."/>
            <person name="Labutti K."/>
            <person name="Haridas S."/>
            <person name="Kuo A."/>
            <person name="Salamov A."/>
            <person name="Ahrendt S.R."/>
            <person name="Lipzen A."/>
            <person name="Sullivan W."/>
            <person name="Andreopoulos W.B."/>
            <person name="Clum A."/>
            <person name="Lindquist E."/>
            <person name="Daum C."/>
            <person name="Ramamoorthy G.K."/>
            <person name="Gryganskyi A."/>
            <person name="Culley D."/>
            <person name="Magnuson J.K."/>
            <person name="James T.Y."/>
            <person name="O'Malley M.A."/>
            <person name="Stajich J.E."/>
            <person name="Spatafora J.W."/>
            <person name="Visel A."/>
            <person name="Grigoriev I.V."/>
        </authorList>
    </citation>
    <scope>NUCLEOTIDE SEQUENCE [LARGE SCALE GENOMIC DNA]</scope>
    <source>
        <strain evidence="2 3">NRRL 3116</strain>
    </source>
</reference>
<dbReference type="RefSeq" id="XP_021877976.1">
    <property type="nucleotide sequence ID" value="XM_022028072.1"/>
</dbReference>
<comment type="caution">
    <text evidence="2">The sequence shown here is derived from an EMBL/GenBank/DDBJ whole genome shotgun (WGS) entry which is preliminary data.</text>
</comment>
<gene>
    <name evidence="2" type="ORF">BCR41DRAFT_388998</name>
</gene>
<feature type="compositionally biased region" description="Basic and acidic residues" evidence="1">
    <location>
        <begin position="700"/>
        <end position="715"/>
    </location>
</feature>
<dbReference type="CDD" id="cd18186">
    <property type="entry name" value="BTB_POZ_ZBTB_KLHL-like"/>
    <property type="match status" value="1"/>
</dbReference>
<feature type="compositionally biased region" description="Low complexity" evidence="1">
    <location>
        <begin position="76"/>
        <end position="87"/>
    </location>
</feature>
<dbReference type="InParanoid" id="A0A1Y2GCZ9"/>
<proteinExistence type="predicted"/>
<dbReference type="GeneID" id="33569915"/>
<protein>
    <recommendedName>
        <fullName evidence="4">BTB domain-containing protein</fullName>
    </recommendedName>
</protein>